<gene>
    <name evidence="7" type="primary">LOC111357782</name>
</gene>
<dbReference type="GO" id="GO:0003676">
    <property type="term" value="F:nucleic acid binding"/>
    <property type="evidence" value="ECO:0007669"/>
    <property type="project" value="InterPro"/>
</dbReference>
<dbReference type="PANTHER" id="PTHR19446">
    <property type="entry name" value="REVERSE TRANSCRIPTASES"/>
    <property type="match status" value="1"/>
</dbReference>
<dbReference type="RefSeq" id="XP_022828357.1">
    <property type="nucleotide sequence ID" value="XM_022972589.1"/>
</dbReference>
<dbReference type="Gene3D" id="3.60.10.10">
    <property type="entry name" value="Endonuclease/exonuclease/phosphatase"/>
    <property type="match status" value="1"/>
</dbReference>
<dbReference type="GeneID" id="111357782"/>
<dbReference type="SUPFAM" id="SSF56219">
    <property type="entry name" value="DNase I-like"/>
    <property type="match status" value="1"/>
</dbReference>
<evidence type="ECO:0000259" key="5">
    <source>
        <dbReference type="PROSITE" id="PS50878"/>
    </source>
</evidence>
<name>A0A9J7EGY6_SPOLT</name>
<evidence type="ECO:0000313" key="6">
    <source>
        <dbReference type="Proteomes" id="UP000301870"/>
    </source>
</evidence>
<feature type="region of interest" description="Disordered" evidence="3">
    <location>
        <begin position="1"/>
        <end position="149"/>
    </location>
</feature>
<dbReference type="InterPro" id="IPR005135">
    <property type="entry name" value="Endo/exonuclease/phosphatase"/>
</dbReference>
<dbReference type="OrthoDB" id="415822at2759"/>
<dbReference type="InterPro" id="IPR036691">
    <property type="entry name" value="Endo/exonu/phosph_ase_sf"/>
</dbReference>
<dbReference type="InterPro" id="IPR000477">
    <property type="entry name" value="RT_dom"/>
</dbReference>
<dbReference type="CDD" id="cd09077">
    <property type="entry name" value="R1-I-EN"/>
    <property type="match status" value="1"/>
</dbReference>
<keyword evidence="1" id="KW-0863">Zinc-finger</keyword>
<dbReference type="Pfam" id="PF00078">
    <property type="entry name" value="RVT_1"/>
    <property type="match status" value="1"/>
</dbReference>
<dbReference type="InterPro" id="IPR036875">
    <property type="entry name" value="Znf_CCHC_sf"/>
</dbReference>
<dbReference type="PROSITE" id="PS50878">
    <property type="entry name" value="RT_POL"/>
    <property type="match status" value="1"/>
</dbReference>
<dbReference type="Gene3D" id="4.10.60.10">
    <property type="entry name" value="Zinc finger, CCHC-type"/>
    <property type="match status" value="1"/>
</dbReference>
<feature type="compositionally biased region" description="Basic and acidic residues" evidence="3">
    <location>
        <begin position="1"/>
        <end position="20"/>
    </location>
</feature>
<dbReference type="KEGG" id="sliu:111357782"/>
<feature type="region of interest" description="Disordered" evidence="3">
    <location>
        <begin position="301"/>
        <end position="399"/>
    </location>
</feature>
<evidence type="ECO:0000256" key="1">
    <source>
        <dbReference type="PROSITE-ProRule" id="PRU00047"/>
    </source>
</evidence>
<keyword evidence="2" id="KW-0175">Coiled coil</keyword>
<reference evidence="7" key="1">
    <citation type="submission" date="2025-08" db="UniProtKB">
        <authorList>
            <consortium name="RefSeq"/>
        </authorList>
    </citation>
    <scope>IDENTIFICATION</scope>
    <source>
        <strain evidence="7">Ishihara</strain>
        <tissue evidence="7">Whole body</tissue>
    </source>
</reference>
<evidence type="ECO:0000256" key="3">
    <source>
        <dbReference type="SAM" id="MobiDB-lite"/>
    </source>
</evidence>
<dbReference type="Proteomes" id="UP000301870">
    <property type="component" value="Chromosome 25"/>
</dbReference>
<evidence type="ECO:0000259" key="4">
    <source>
        <dbReference type="PROSITE" id="PS50158"/>
    </source>
</evidence>
<evidence type="ECO:0000256" key="2">
    <source>
        <dbReference type="SAM" id="Coils"/>
    </source>
</evidence>
<feature type="compositionally biased region" description="Basic residues" evidence="3">
    <location>
        <begin position="80"/>
        <end position="90"/>
    </location>
</feature>
<dbReference type="GO" id="GO:0003824">
    <property type="term" value="F:catalytic activity"/>
    <property type="evidence" value="ECO:0007669"/>
    <property type="project" value="InterPro"/>
</dbReference>
<evidence type="ECO:0000313" key="7">
    <source>
        <dbReference type="RefSeq" id="XP_022828357.1"/>
    </source>
</evidence>
<feature type="compositionally biased region" description="Polar residues" evidence="3">
    <location>
        <begin position="63"/>
        <end position="79"/>
    </location>
</feature>
<feature type="compositionally biased region" description="Basic residues" evidence="3">
    <location>
        <begin position="378"/>
        <end position="397"/>
    </location>
</feature>
<dbReference type="SUPFAM" id="SSF57756">
    <property type="entry name" value="Retrovirus zinc finger-like domains"/>
    <property type="match status" value="1"/>
</dbReference>
<dbReference type="SMART" id="SM00343">
    <property type="entry name" value="ZnF_C2HC"/>
    <property type="match status" value="2"/>
</dbReference>
<protein>
    <submittedName>
        <fullName evidence="7">Uncharacterized protein LOC111357782</fullName>
    </submittedName>
</protein>
<dbReference type="SUPFAM" id="SSF56672">
    <property type="entry name" value="DNA/RNA polymerases"/>
    <property type="match status" value="1"/>
</dbReference>
<organism evidence="6 7">
    <name type="scientific">Spodoptera litura</name>
    <name type="common">Asian cotton leafworm</name>
    <dbReference type="NCBI Taxonomy" id="69820"/>
    <lineage>
        <taxon>Eukaryota</taxon>
        <taxon>Metazoa</taxon>
        <taxon>Ecdysozoa</taxon>
        <taxon>Arthropoda</taxon>
        <taxon>Hexapoda</taxon>
        <taxon>Insecta</taxon>
        <taxon>Pterygota</taxon>
        <taxon>Neoptera</taxon>
        <taxon>Endopterygota</taxon>
        <taxon>Lepidoptera</taxon>
        <taxon>Glossata</taxon>
        <taxon>Ditrysia</taxon>
        <taxon>Noctuoidea</taxon>
        <taxon>Noctuidae</taxon>
        <taxon>Amphipyrinae</taxon>
        <taxon>Spodoptera</taxon>
    </lineage>
</organism>
<keyword evidence="1" id="KW-0862">Zinc</keyword>
<feature type="compositionally biased region" description="Low complexity" evidence="3">
    <location>
        <begin position="313"/>
        <end position="325"/>
    </location>
</feature>
<dbReference type="GO" id="GO:0008270">
    <property type="term" value="F:zinc ion binding"/>
    <property type="evidence" value="ECO:0007669"/>
    <property type="project" value="UniProtKB-KW"/>
</dbReference>
<keyword evidence="1" id="KW-0479">Metal-binding</keyword>
<sequence length="1793" mass="197351">MESDNKNKNKTKTPEEERASELSSLAVGGESQGGSGTRGEALESSSQSLTRALSRRMSEAESDYSSASGAYSLRSLSSQRQKKGTFKRPRLKEGGDPSSNEQEAPAPKIPTAARGRGRRKGCERPMAATRAESAEADSSESGGEGSVGDLGAINGDLCKVVKQTLRTVAEQKSEKGRNGVLRQAKAAIMKAARQCGLPSAAGQQMAALQKELGEMRREMIRLTASNAAMEDELRSAKAELAAAREGRPRASQPVEADIIGLVRREMAAFQQRFDVLESRILRPPLAGSQAAPRTFAAAAAMPTTPGRSSGVRAQPPAASPAQASAETVVRAPTVRRRGGAVPGPSTAPAVEPTRTSGSPASGGGWQVVGEARRVAKEGRKRRKKEQRQRQRQRRKEKRAAAMLVAPKTAAVVITLQPDAVKRGVTYGDILAKLKQAVTPAEYGAPNGFSLKVTATGARLLEVPGATSGPTADALAERLRVCLGADEARVSRPTKCLELRIMGLDDSVTEEEVVAAVARTGECPAEQVKTGTIRPDNSGLRTVVVSCPVSAAKKIKEGRRLLVGWVSAQVKLLEVRPIRCFRCHVGDHVSARCTSEVDRSDCCFRCGQPGHRAGSCSAPLHCHACAAGGGWDGLPIIAPFRLLQANINHCAAAQDLLLQSMAQWSINVAVVSEPYFVPPRDHWVADLDGSVTIISSAAAGTPTLEAVQRGRGCVAARFGEIAVVGVYFSPNRTLAEFHNSLRELVAVVVGFRSLPVLVLGDFNAKNLAWGSRFTDVRGRMVEDWALEAGLVVLNRGSVPTCVRMQGESVVDISFASPALSPRVVDWRVMEEVETYSDHRYIRFNVSTESADPPVRQAPCGPRWALRQLDRELFLEAAIVQAWVIPPHRPADIDEEARWLQDAMSRICDVAMPRVRPGQRKRQTYWWSQELAALRSACTAARRRYTRHRRLRIRPQDAEVREAELYEGYKAAKAALKAEIRRAKENALQEFLETLNRDPWGRPYRMVRDKLRTWAPPLTQSLRPEVVEEVVGALFPRLQRGFTPPSMTPPPAVPYAGHSEDDGDTVSEVTEAELRAAVRRMGAKNTAPGPDGLHGKAWVLASEALEPRLIGLYSACLERGQFPQLWKAGKLVLVKKPGRPADSPSAYRPIVLLDEVGKVFERIISNRLVAHLSDVGPDLSDGQFGFRRGRSTVDAIMRVRDLTTGTAVSRGKVVVAVSLDIANAFNSLPWSCILEALRYHRVPTYLRRVIEAYLTERSVIYPGHRGEWNRRETSRGVPQGSVLGPLLWNIGYDWVLRTDLPNNVSVVCYADDTLVVAQGRSHQAAANLTARAVTTVVERIRQLGLEVALHKSEAMCFYGRGNAPPPGESQLTAGGVTIGVETTMKYLGLVLDSRWNFVEHFRRLAPKLERTGAALKRLLPNLGGPNASCRRLYAGVVRSMALYGAPYKNVSDFRHESRMVRWRRQAHQVKYSGQESVTTHDALPTSETLVPHTDDDNITDVIVTDSAKTEYNNTVVPADVETFSNRDLLKILRNNSQFSENTNIDKHEIKEKEFHTHRKSRDILNGTVTFGIECYSCYGNDTSRKSTNCFSGVAIPSKKCGDAEHCFVELNPLYIKRGCVLPGRVNRTFICKCPLCNDKPSFDISHYEYKKLNDWEFDNARLQVPTTGMELMCKVCETKGTNPSSDKNCRFGKNADYMVCGRHQLCYTNVDDETDFVSRGCIAQPLYNSVYFFCNNTECNKESYINPRENLRLRREHDMLKDDVPRRRSSSLGSEICSVHPYALIMIFFVKKVHL</sequence>
<dbReference type="InterPro" id="IPR001878">
    <property type="entry name" value="Znf_CCHC"/>
</dbReference>
<proteinExistence type="predicted"/>
<dbReference type="CDD" id="cd01650">
    <property type="entry name" value="RT_nLTR_like"/>
    <property type="match status" value="1"/>
</dbReference>
<keyword evidence="6" id="KW-1185">Reference proteome</keyword>
<dbReference type="Pfam" id="PF14529">
    <property type="entry name" value="Exo_endo_phos_2"/>
    <property type="match status" value="1"/>
</dbReference>
<feature type="domain" description="CCHC-type" evidence="4">
    <location>
        <begin position="602"/>
        <end position="615"/>
    </location>
</feature>
<accession>A0A9J7EGY6</accession>
<feature type="domain" description="Reverse transcriptase" evidence="5">
    <location>
        <begin position="1113"/>
        <end position="1389"/>
    </location>
</feature>
<dbReference type="PROSITE" id="PS50158">
    <property type="entry name" value="ZF_CCHC"/>
    <property type="match status" value="1"/>
</dbReference>
<dbReference type="InterPro" id="IPR043502">
    <property type="entry name" value="DNA/RNA_pol_sf"/>
</dbReference>
<feature type="coiled-coil region" evidence="2">
    <location>
        <begin position="205"/>
        <end position="246"/>
    </location>
</feature>
<dbReference type="GO" id="GO:0071897">
    <property type="term" value="P:DNA biosynthetic process"/>
    <property type="evidence" value="ECO:0007669"/>
    <property type="project" value="UniProtKB-ARBA"/>
</dbReference>